<dbReference type="Pfam" id="PF00528">
    <property type="entry name" value="BPD_transp_1"/>
    <property type="match status" value="1"/>
</dbReference>
<dbReference type="OrthoDB" id="198402at2157"/>
<feature type="transmembrane region" description="Helical" evidence="7">
    <location>
        <begin position="46"/>
        <end position="65"/>
    </location>
</feature>
<comment type="subcellular location">
    <subcellularLocation>
        <location evidence="7">Cell membrane</location>
        <topology evidence="7">Multi-pass membrane protein</topology>
    </subcellularLocation>
    <subcellularLocation>
        <location evidence="1">Membrane</location>
        <topology evidence="1">Multi-pass membrane protein</topology>
    </subcellularLocation>
</comment>
<dbReference type="GO" id="GO:0015226">
    <property type="term" value="F:carnitine transmembrane transporter activity"/>
    <property type="evidence" value="ECO:0007669"/>
    <property type="project" value="TreeGrafter"/>
</dbReference>
<dbReference type="GO" id="GO:0031460">
    <property type="term" value="P:glycine betaine transport"/>
    <property type="evidence" value="ECO:0007669"/>
    <property type="project" value="TreeGrafter"/>
</dbReference>
<name>D7E8P7_METEZ</name>
<dbReference type="SUPFAM" id="SSF161098">
    <property type="entry name" value="MetI-like"/>
    <property type="match status" value="1"/>
</dbReference>
<dbReference type="InterPro" id="IPR000515">
    <property type="entry name" value="MetI-like"/>
</dbReference>
<evidence type="ECO:0000313" key="9">
    <source>
        <dbReference type="EMBL" id="ADI73718.1"/>
    </source>
</evidence>
<dbReference type="HOGENOM" id="CLU_028473_1_0_2"/>
<dbReference type="GO" id="GO:0005275">
    <property type="term" value="F:amine transmembrane transporter activity"/>
    <property type="evidence" value="ECO:0007669"/>
    <property type="project" value="TreeGrafter"/>
</dbReference>
<evidence type="ECO:0000256" key="6">
    <source>
        <dbReference type="ARBA" id="ARBA00023136"/>
    </source>
</evidence>
<feature type="transmembrane region" description="Helical" evidence="7">
    <location>
        <begin position="20"/>
        <end position="39"/>
    </location>
</feature>
<dbReference type="FunFam" id="1.10.3720.10:FF:000001">
    <property type="entry name" value="Glycine betaine ABC transporter, permease"/>
    <property type="match status" value="1"/>
</dbReference>
<keyword evidence="3" id="KW-1003">Cell membrane</keyword>
<dbReference type="EMBL" id="CP002069">
    <property type="protein sequence ID" value="ADI73718.1"/>
    <property type="molecule type" value="Genomic_DNA"/>
</dbReference>
<dbReference type="PANTHER" id="PTHR47737:SF1">
    <property type="entry name" value="GLYCINE BETAINE_PROLINE BETAINE TRANSPORT SYSTEM PERMEASE PROTEIN PROW"/>
    <property type="match status" value="1"/>
</dbReference>
<feature type="transmembrane region" description="Helical" evidence="7">
    <location>
        <begin position="97"/>
        <end position="116"/>
    </location>
</feature>
<evidence type="ECO:0000256" key="1">
    <source>
        <dbReference type="ARBA" id="ARBA00004141"/>
    </source>
</evidence>
<keyword evidence="5 7" id="KW-1133">Transmembrane helix</keyword>
<keyword evidence="2 7" id="KW-0813">Transport</keyword>
<keyword evidence="10" id="KW-1185">Reference proteome</keyword>
<evidence type="ECO:0000256" key="5">
    <source>
        <dbReference type="ARBA" id="ARBA00022989"/>
    </source>
</evidence>
<keyword evidence="6 7" id="KW-0472">Membrane</keyword>
<accession>D7E8P7</accession>
<dbReference type="STRING" id="644295.Metev_0820"/>
<protein>
    <submittedName>
        <fullName evidence="9">Binding-protein-dependent transport systems inner membrane component</fullName>
    </submittedName>
</protein>
<dbReference type="Gene3D" id="1.10.3720.10">
    <property type="entry name" value="MetI-like"/>
    <property type="match status" value="1"/>
</dbReference>
<dbReference type="Proteomes" id="UP000000391">
    <property type="component" value="Chromosome"/>
</dbReference>
<evidence type="ECO:0000313" key="10">
    <source>
        <dbReference type="Proteomes" id="UP000000391"/>
    </source>
</evidence>
<dbReference type="InterPro" id="IPR035906">
    <property type="entry name" value="MetI-like_sf"/>
</dbReference>
<dbReference type="PROSITE" id="PS50928">
    <property type="entry name" value="ABC_TM1"/>
    <property type="match status" value="1"/>
</dbReference>
<feature type="transmembrane region" description="Helical" evidence="7">
    <location>
        <begin position="219"/>
        <end position="239"/>
    </location>
</feature>
<dbReference type="PANTHER" id="PTHR47737">
    <property type="entry name" value="GLYCINE BETAINE/PROLINE BETAINE TRANSPORT SYSTEM PERMEASE PROTEIN PROW"/>
    <property type="match status" value="1"/>
</dbReference>
<comment type="similarity">
    <text evidence="7">Belongs to the binding-protein-dependent transport system permease family.</text>
</comment>
<reference evidence="9 10" key="1">
    <citation type="submission" date="2010-06" db="EMBL/GenBank/DDBJ databases">
        <title>Complete sequence chromosome of Methanohalobium evestigatum Z-7303.</title>
        <authorList>
            <consortium name="US DOE Joint Genome Institute"/>
            <person name="Lucas S."/>
            <person name="Copeland A."/>
            <person name="Lapidus A."/>
            <person name="Cheng J.-F."/>
            <person name="Bruce D."/>
            <person name="Goodwin L."/>
            <person name="Pitluck S."/>
            <person name="Saunders E."/>
            <person name="Detter J.C."/>
            <person name="Han C."/>
            <person name="Tapia R."/>
            <person name="Land M."/>
            <person name="Hauser L."/>
            <person name="Kyrpides N."/>
            <person name="Mikhailova N."/>
            <person name="Sieprawska-Lupa M."/>
            <person name="Whitman W.B."/>
            <person name="Anderson I."/>
            <person name="Woyke T."/>
        </authorList>
    </citation>
    <scope>NUCLEOTIDE SEQUENCE [LARGE SCALE GENOMIC DNA]</scope>
    <source>
        <strain evidence="10">ATCC BAA-1072 / DSM 3721 / NBRC 107634 / OCM 161 / Z-7303</strain>
    </source>
</reference>
<feature type="transmembrane region" description="Helical" evidence="7">
    <location>
        <begin position="141"/>
        <end position="166"/>
    </location>
</feature>
<gene>
    <name evidence="9" type="ordered locus">Metev_0820</name>
</gene>
<sequence>MSPLLPKVPLGNYVEDAVNWIDATFGFILDGISAILSFLLDLFLDILLFLPHWLFIVLFIVAAYFLTGRNWHIAAIGGIGFFVLDNLQLWSLGMQTIALVISSAVIALIIGIPVGILSSKNDNFKAAIKPLLDLMQTMPPFVYLIPAVIFFGLGNVPGLIATIVFAMPPGIRLTDLGIRQVPTELVEVADAFGSTPMQKLVKVQLPVALQTIMTGINQVIMLSLSMVVIAAMIGARGLGYQVLIGIQRVDIGLGFEAGLGIVIIAIILDRLTQGLTPE</sequence>
<proteinExistence type="inferred from homology"/>
<dbReference type="RefSeq" id="WP_013194286.1">
    <property type="nucleotide sequence ID" value="NC_014253.1"/>
</dbReference>
<dbReference type="AlphaFoldDB" id="D7E8P7"/>
<feature type="transmembrane region" description="Helical" evidence="7">
    <location>
        <begin position="251"/>
        <end position="268"/>
    </location>
</feature>
<dbReference type="GO" id="GO:0015871">
    <property type="term" value="P:choline transport"/>
    <property type="evidence" value="ECO:0007669"/>
    <property type="project" value="TreeGrafter"/>
</dbReference>
<evidence type="ECO:0000256" key="3">
    <source>
        <dbReference type="ARBA" id="ARBA00022475"/>
    </source>
</evidence>
<evidence type="ECO:0000256" key="7">
    <source>
        <dbReference type="RuleBase" id="RU363032"/>
    </source>
</evidence>
<feature type="domain" description="ABC transmembrane type-1" evidence="8">
    <location>
        <begin position="93"/>
        <end position="272"/>
    </location>
</feature>
<evidence type="ECO:0000259" key="8">
    <source>
        <dbReference type="PROSITE" id="PS50928"/>
    </source>
</evidence>
<evidence type="ECO:0000256" key="2">
    <source>
        <dbReference type="ARBA" id="ARBA00022448"/>
    </source>
</evidence>
<keyword evidence="4 7" id="KW-0812">Transmembrane</keyword>
<organism evidence="9 10">
    <name type="scientific">Methanohalobium evestigatum (strain ATCC BAA-1072 / DSM 3721 / NBRC 107634 / OCM 161 / Z-7303)</name>
    <dbReference type="NCBI Taxonomy" id="644295"/>
    <lineage>
        <taxon>Archaea</taxon>
        <taxon>Methanobacteriati</taxon>
        <taxon>Methanobacteriota</taxon>
        <taxon>Stenosarchaea group</taxon>
        <taxon>Methanomicrobia</taxon>
        <taxon>Methanosarcinales</taxon>
        <taxon>Methanosarcinaceae</taxon>
        <taxon>Methanohalobium</taxon>
    </lineage>
</organism>
<evidence type="ECO:0000256" key="4">
    <source>
        <dbReference type="ARBA" id="ARBA00022692"/>
    </source>
</evidence>
<dbReference type="GeneID" id="9346446"/>
<dbReference type="GO" id="GO:0043190">
    <property type="term" value="C:ATP-binding cassette (ABC) transporter complex"/>
    <property type="evidence" value="ECO:0007669"/>
    <property type="project" value="TreeGrafter"/>
</dbReference>
<dbReference type="KEGG" id="mev:Metev_0820"/>